<dbReference type="EMBL" id="MU855440">
    <property type="protein sequence ID" value="KAK3903574.1"/>
    <property type="molecule type" value="Genomic_DNA"/>
</dbReference>
<evidence type="ECO:0000256" key="1">
    <source>
        <dbReference type="ARBA" id="ARBA00022729"/>
    </source>
</evidence>
<evidence type="ECO:0000259" key="5">
    <source>
        <dbReference type="PROSITE" id="PS51164"/>
    </source>
</evidence>
<keyword evidence="1 4" id="KW-0732">Signal</keyword>
<organism evidence="7 8">
    <name type="scientific">Staphylotrichum tortipilum</name>
    <dbReference type="NCBI Taxonomy" id="2831512"/>
    <lineage>
        <taxon>Eukaryota</taxon>
        <taxon>Fungi</taxon>
        <taxon>Dikarya</taxon>
        <taxon>Ascomycota</taxon>
        <taxon>Pezizomycotina</taxon>
        <taxon>Sordariomycetes</taxon>
        <taxon>Sordariomycetidae</taxon>
        <taxon>Sordariales</taxon>
        <taxon>Chaetomiaceae</taxon>
        <taxon>Staphylotrichum</taxon>
    </lineage>
</organism>
<dbReference type="PANTHER" id="PTHR38121:SF4">
    <property type="entry name" value="GH16 DOMAIN-CONTAINING PROTEIN-RELATED"/>
    <property type="match status" value="1"/>
</dbReference>
<dbReference type="PROSITE" id="PS51762">
    <property type="entry name" value="GH16_2"/>
    <property type="match status" value="1"/>
</dbReference>
<dbReference type="GO" id="GO:0030248">
    <property type="term" value="F:cellulose binding"/>
    <property type="evidence" value="ECO:0007669"/>
    <property type="project" value="InterPro"/>
</dbReference>
<dbReference type="InterPro" id="IPR000254">
    <property type="entry name" value="CBD"/>
</dbReference>
<keyword evidence="3" id="KW-0624">Polysaccharide degradation</keyword>
<evidence type="ECO:0000313" key="7">
    <source>
        <dbReference type="EMBL" id="KAK3903574.1"/>
    </source>
</evidence>
<dbReference type="GO" id="GO:0000272">
    <property type="term" value="P:polysaccharide catabolic process"/>
    <property type="evidence" value="ECO:0007669"/>
    <property type="project" value="UniProtKB-KW"/>
</dbReference>
<keyword evidence="8" id="KW-1185">Reference proteome</keyword>
<gene>
    <name evidence="7" type="ORF">C8A05DRAFT_43206</name>
</gene>
<comment type="caution">
    <text evidence="7">The sequence shown here is derived from an EMBL/GenBank/DDBJ whole genome shotgun (WGS) entry which is preliminary data.</text>
</comment>
<keyword evidence="7" id="KW-0378">Hydrolase</keyword>
<dbReference type="InterPro" id="IPR013320">
    <property type="entry name" value="ConA-like_dom_sf"/>
</dbReference>
<dbReference type="InterPro" id="IPR000757">
    <property type="entry name" value="Beta-glucanase-like"/>
</dbReference>
<accession>A0AAN6RUU5</accession>
<dbReference type="PANTHER" id="PTHR38121">
    <property type="entry name" value="GH16 DOMAIN-CONTAINING PROTEIN"/>
    <property type="match status" value="1"/>
</dbReference>
<protein>
    <submittedName>
        <fullName evidence="7">Glycoside hydrolase</fullName>
    </submittedName>
</protein>
<evidence type="ECO:0000256" key="4">
    <source>
        <dbReference type="SAM" id="SignalP"/>
    </source>
</evidence>
<feature type="signal peptide" evidence="4">
    <location>
        <begin position="1"/>
        <end position="25"/>
    </location>
</feature>
<dbReference type="SUPFAM" id="SSF57180">
    <property type="entry name" value="Cellulose-binding domain"/>
    <property type="match status" value="1"/>
</dbReference>
<dbReference type="Pfam" id="PF00734">
    <property type="entry name" value="CBM_1"/>
    <property type="match status" value="1"/>
</dbReference>
<dbReference type="GO" id="GO:0004553">
    <property type="term" value="F:hydrolase activity, hydrolyzing O-glycosyl compounds"/>
    <property type="evidence" value="ECO:0007669"/>
    <property type="project" value="InterPro"/>
</dbReference>
<dbReference type="CDD" id="cd00413">
    <property type="entry name" value="Glyco_hydrolase_16"/>
    <property type="match status" value="1"/>
</dbReference>
<dbReference type="Proteomes" id="UP001303889">
    <property type="component" value="Unassembled WGS sequence"/>
</dbReference>
<dbReference type="InterPro" id="IPR035971">
    <property type="entry name" value="CBD_sf"/>
</dbReference>
<feature type="domain" description="GH16" evidence="6">
    <location>
        <begin position="60"/>
        <end position="319"/>
    </location>
</feature>
<evidence type="ECO:0000313" key="8">
    <source>
        <dbReference type="Proteomes" id="UP001303889"/>
    </source>
</evidence>
<dbReference type="SUPFAM" id="SSF49899">
    <property type="entry name" value="Concanavalin A-like lectins/glucanases"/>
    <property type="match status" value="1"/>
</dbReference>
<dbReference type="AlphaFoldDB" id="A0AAN6RUU5"/>
<reference evidence="7" key="2">
    <citation type="submission" date="2023-05" db="EMBL/GenBank/DDBJ databases">
        <authorList>
            <consortium name="Lawrence Berkeley National Laboratory"/>
            <person name="Steindorff A."/>
            <person name="Hensen N."/>
            <person name="Bonometti L."/>
            <person name="Westerberg I."/>
            <person name="Brannstrom I.O."/>
            <person name="Guillou S."/>
            <person name="Cros-Aarteil S."/>
            <person name="Calhoun S."/>
            <person name="Haridas S."/>
            <person name="Kuo A."/>
            <person name="Mondo S."/>
            <person name="Pangilinan J."/>
            <person name="Riley R."/>
            <person name="Labutti K."/>
            <person name="Andreopoulos B."/>
            <person name="Lipzen A."/>
            <person name="Chen C."/>
            <person name="Yanf M."/>
            <person name="Daum C."/>
            <person name="Ng V."/>
            <person name="Clum A."/>
            <person name="Ohm R."/>
            <person name="Martin F."/>
            <person name="Silar P."/>
            <person name="Natvig D."/>
            <person name="Lalanne C."/>
            <person name="Gautier V."/>
            <person name="Ament-Velasquez S.L."/>
            <person name="Kruys A."/>
            <person name="Hutchinson M.I."/>
            <person name="Powell A.J."/>
            <person name="Barry K."/>
            <person name="Miller A.N."/>
            <person name="Grigoriev I.V."/>
            <person name="Debuchy R."/>
            <person name="Gladieux P."/>
            <person name="Thoren M.H."/>
            <person name="Johannesson H."/>
        </authorList>
    </citation>
    <scope>NUCLEOTIDE SEQUENCE</scope>
    <source>
        <strain evidence="7">CBS 103.79</strain>
    </source>
</reference>
<feature type="chain" id="PRO_5043044446" evidence="4">
    <location>
        <begin position="26"/>
        <end position="398"/>
    </location>
</feature>
<dbReference type="PROSITE" id="PS51164">
    <property type="entry name" value="CBM1_2"/>
    <property type="match status" value="1"/>
</dbReference>
<feature type="domain" description="CBM1" evidence="5">
    <location>
        <begin position="362"/>
        <end position="398"/>
    </location>
</feature>
<name>A0AAN6RUU5_9PEZI</name>
<dbReference type="GO" id="GO:0005576">
    <property type="term" value="C:extracellular region"/>
    <property type="evidence" value="ECO:0007669"/>
    <property type="project" value="InterPro"/>
</dbReference>
<sequence>MPTDSSTRSLALVVAAASHVAVARGAYPLTTDSNCHCYKTNATMTNYFSHHQFFDFQALQQYVNVPRPIDSFDANAQAPPASAYFATSNFTNAWAIMNWNNTANLGINNTLISDATVRMVNTPNNIYIERDDQGQQTHLTMRTVRHANFTSSAEFESQSQGFQFLSVRMQARTKGAAGAVAAMFTYRPPPQPQNLNTQLVQEADLEIRTRDPPTYVQYTNQPAWNSTSDIPDATRNVSLPGGRRWSDWAEYRMDWTPGSSTWFVNGQQVSRIMFQAPRDPAQVMFNTWSDGGSWSGDMQVGAEAYMQIRWIDMVYNSTDPGSVKSGACRNVCSIDETSKLGTPVLMTGGQSGQPPNAGPQACASAKYGQCAGKTWNGCLSCATGTTCRYQNDYYSQCL</sequence>
<evidence type="ECO:0000259" key="6">
    <source>
        <dbReference type="PROSITE" id="PS51762"/>
    </source>
</evidence>
<dbReference type="Gene3D" id="2.60.120.200">
    <property type="match status" value="1"/>
</dbReference>
<evidence type="ECO:0000256" key="2">
    <source>
        <dbReference type="ARBA" id="ARBA00023277"/>
    </source>
</evidence>
<evidence type="ECO:0000256" key="3">
    <source>
        <dbReference type="ARBA" id="ARBA00023326"/>
    </source>
</evidence>
<keyword evidence="2" id="KW-0119">Carbohydrate metabolism</keyword>
<dbReference type="SMART" id="SM00236">
    <property type="entry name" value="fCBD"/>
    <property type="match status" value="1"/>
</dbReference>
<proteinExistence type="predicted"/>
<reference evidence="7" key="1">
    <citation type="journal article" date="2023" name="Mol. Phylogenet. Evol.">
        <title>Genome-scale phylogeny and comparative genomics of the fungal order Sordariales.</title>
        <authorList>
            <person name="Hensen N."/>
            <person name="Bonometti L."/>
            <person name="Westerberg I."/>
            <person name="Brannstrom I.O."/>
            <person name="Guillou S."/>
            <person name="Cros-Aarteil S."/>
            <person name="Calhoun S."/>
            <person name="Haridas S."/>
            <person name="Kuo A."/>
            <person name="Mondo S."/>
            <person name="Pangilinan J."/>
            <person name="Riley R."/>
            <person name="LaButti K."/>
            <person name="Andreopoulos B."/>
            <person name="Lipzen A."/>
            <person name="Chen C."/>
            <person name="Yan M."/>
            <person name="Daum C."/>
            <person name="Ng V."/>
            <person name="Clum A."/>
            <person name="Steindorff A."/>
            <person name="Ohm R.A."/>
            <person name="Martin F."/>
            <person name="Silar P."/>
            <person name="Natvig D.O."/>
            <person name="Lalanne C."/>
            <person name="Gautier V."/>
            <person name="Ament-Velasquez S.L."/>
            <person name="Kruys A."/>
            <person name="Hutchinson M.I."/>
            <person name="Powell A.J."/>
            <person name="Barry K."/>
            <person name="Miller A.N."/>
            <person name="Grigoriev I.V."/>
            <person name="Debuchy R."/>
            <person name="Gladieux P."/>
            <person name="Hiltunen Thoren M."/>
            <person name="Johannesson H."/>
        </authorList>
    </citation>
    <scope>NUCLEOTIDE SEQUENCE</scope>
    <source>
        <strain evidence="7">CBS 103.79</strain>
    </source>
</reference>
<dbReference type="Pfam" id="PF00722">
    <property type="entry name" value="Glyco_hydro_16"/>
    <property type="match status" value="1"/>
</dbReference>